<comment type="caution">
    <text evidence="1">The sequence shown here is derived from an EMBL/GenBank/DDBJ whole genome shotgun (WGS) entry which is preliminary data.</text>
</comment>
<protein>
    <submittedName>
        <fullName evidence="1">Uncharacterized protein</fullName>
    </submittedName>
</protein>
<evidence type="ECO:0000313" key="2">
    <source>
        <dbReference type="Proteomes" id="UP001500282"/>
    </source>
</evidence>
<accession>A0ABP4HP85</accession>
<gene>
    <name evidence="1" type="ORF">GCM10009579_42070</name>
</gene>
<name>A0ABP4HP85_9ACTN</name>
<proteinExistence type="predicted"/>
<dbReference type="Proteomes" id="UP001500282">
    <property type="component" value="Unassembled WGS sequence"/>
</dbReference>
<sequence length="103" mass="10219">MEGVEGGLDPLQVLDDVGVRAAAVQMRERVCGGHGSSKCSRRIGGHGSACRAPPGASITREVIGAEAIAADVIAADVIAADAMAAEVMAAAPGLSRRCPGLPA</sequence>
<dbReference type="EMBL" id="BAAAIH010000023">
    <property type="protein sequence ID" value="GAA1278325.1"/>
    <property type="molecule type" value="Genomic_DNA"/>
</dbReference>
<reference evidence="2" key="1">
    <citation type="journal article" date="2019" name="Int. J. Syst. Evol. Microbiol.">
        <title>The Global Catalogue of Microorganisms (GCM) 10K type strain sequencing project: providing services to taxonomists for standard genome sequencing and annotation.</title>
        <authorList>
            <consortium name="The Broad Institute Genomics Platform"/>
            <consortium name="The Broad Institute Genome Sequencing Center for Infectious Disease"/>
            <person name="Wu L."/>
            <person name="Ma J."/>
        </authorList>
    </citation>
    <scope>NUCLEOTIDE SEQUENCE [LARGE SCALE GENOMIC DNA]</scope>
    <source>
        <strain evidence="2">JCM 11448</strain>
    </source>
</reference>
<organism evidence="1 2">
    <name type="scientific">Streptomyces javensis</name>
    <dbReference type="NCBI Taxonomy" id="114698"/>
    <lineage>
        <taxon>Bacteria</taxon>
        <taxon>Bacillati</taxon>
        <taxon>Actinomycetota</taxon>
        <taxon>Actinomycetes</taxon>
        <taxon>Kitasatosporales</taxon>
        <taxon>Streptomycetaceae</taxon>
        <taxon>Streptomyces</taxon>
        <taxon>Streptomyces violaceusniger group</taxon>
    </lineage>
</organism>
<keyword evidence="2" id="KW-1185">Reference proteome</keyword>
<evidence type="ECO:0000313" key="1">
    <source>
        <dbReference type="EMBL" id="GAA1278325.1"/>
    </source>
</evidence>